<evidence type="ECO:0000313" key="1">
    <source>
        <dbReference type="EMBL" id="KAJ4930528.1"/>
    </source>
</evidence>
<protein>
    <submittedName>
        <fullName evidence="1">Uncharacterized protein</fullName>
    </submittedName>
</protein>
<dbReference type="Proteomes" id="UP001219934">
    <property type="component" value="Unassembled WGS sequence"/>
</dbReference>
<feature type="non-terminal residue" evidence="1">
    <location>
        <position position="63"/>
    </location>
</feature>
<name>A0AAD6AUJ4_9TELE</name>
<organism evidence="1 2">
    <name type="scientific">Pogonophryne albipinna</name>
    <dbReference type="NCBI Taxonomy" id="1090488"/>
    <lineage>
        <taxon>Eukaryota</taxon>
        <taxon>Metazoa</taxon>
        <taxon>Chordata</taxon>
        <taxon>Craniata</taxon>
        <taxon>Vertebrata</taxon>
        <taxon>Euteleostomi</taxon>
        <taxon>Actinopterygii</taxon>
        <taxon>Neopterygii</taxon>
        <taxon>Teleostei</taxon>
        <taxon>Neoteleostei</taxon>
        <taxon>Acanthomorphata</taxon>
        <taxon>Eupercaria</taxon>
        <taxon>Perciformes</taxon>
        <taxon>Notothenioidei</taxon>
        <taxon>Pogonophryne</taxon>
    </lineage>
</organism>
<dbReference type="AlphaFoldDB" id="A0AAD6AUJ4"/>
<accession>A0AAD6AUJ4</accession>
<keyword evidence="2" id="KW-1185">Reference proteome</keyword>
<dbReference type="EMBL" id="JAPTMU010000015">
    <property type="protein sequence ID" value="KAJ4930528.1"/>
    <property type="molecule type" value="Genomic_DNA"/>
</dbReference>
<gene>
    <name evidence="1" type="ORF">JOQ06_024839</name>
</gene>
<proteinExistence type="predicted"/>
<comment type="caution">
    <text evidence="1">The sequence shown here is derived from an EMBL/GenBank/DDBJ whole genome shotgun (WGS) entry which is preliminary data.</text>
</comment>
<sequence>THQSPAARGCYPSSSSLSLLLLLQDGAPSERWLSLAAPPDMLLVTSPGLHSSSLKQTAAVIMA</sequence>
<evidence type="ECO:0000313" key="2">
    <source>
        <dbReference type="Proteomes" id="UP001219934"/>
    </source>
</evidence>
<reference evidence="1" key="1">
    <citation type="submission" date="2022-11" db="EMBL/GenBank/DDBJ databases">
        <title>Chromosome-level genome of Pogonophryne albipinna.</title>
        <authorList>
            <person name="Jo E."/>
        </authorList>
    </citation>
    <scope>NUCLEOTIDE SEQUENCE</scope>
    <source>
        <strain evidence="1">SGF0006</strain>
        <tissue evidence="1">Muscle</tissue>
    </source>
</reference>
<feature type="non-terminal residue" evidence="1">
    <location>
        <position position="1"/>
    </location>
</feature>